<dbReference type="Proteomes" id="UP000198775">
    <property type="component" value="Unassembled WGS sequence"/>
</dbReference>
<evidence type="ECO:0000313" key="4">
    <source>
        <dbReference type="Proteomes" id="UP000198775"/>
    </source>
</evidence>
<organism evidence="3 4">
    <name type="scientific">Halorientalis persicus</name>
    <dbReference type="NCBI Taxonomy" id="1367881"/>
    <lineage>
        <taxon>Archaea</taxon>
        <taxon>Methanobacteriati</taxon>
        <taxon>Methanobacteriota</taxon>
        <taxon>Stenosarchaea group</taxon>
        <taxon>Halobacteria</taxon>
        <taxon>Halobacteriales</taxon>
        <taxon>Haloarculaceae</taxon>
        <taxon>Halorientalis</taxon>
    </lineage>
</organism>
<proteinExistence type="predicted"/>
<evidence type="ECO:0000256" key="2">
    <source>
        <dbReference type="SAM" id="MobiDB-lite"/>
    </source>
</evidence>
<evidence type="ECO:0000313" key="3">
    <source>
        <dbReference type="EMBL" id="SEM99636.1"/>
    </source>
</evidence>
<reference evidence="4" key="1">
    <citation type="submission" date="2016-10" db="EMBL/GenBank/DDBJ databases">
        <authorList>
            <person name="Varghese N."/>
            <person name="Submissions S."/>
        </authorList>
    </citation>
    <scope>NUCLEOTIDE SEQUENCE [LARGE SCALE GENOMIC DNA]</scope>
    <source>
        <strain evidence="4">IBRC-M 10043</strain>
    </source>
</reference>
<feature type="coiled-coil region" evidence="1">
    <location>
        <begin position="246"/>
        <end position="273"/>
    </location>
</feature>
<keyword evidence="1" id="KW-0175">Coiled coil</keyword>
<evidence type="ECO:0000256" key="1">
    <source>
        <dbReference type="SAM" id="Coils"/>
    </source>
</evidence>
<sequence length="321" mass="35457">MDQTDDASGDVTGLSLSEAADRIAAREDRPDRETVRTVLAEVAVDRIVSEDGITELESDTSMAVSNAEGRAEYATMRVDEVEAAAADAPDLETVAARLDEFAARAESVESRALDLADRLHELVHRREYSESVYEYVRDLRDLGQDADTVHGDAQRLATDADEFERWLDGHATRVAELSGDVNAIAAAFDDLEAAADRLEDPDVIGADEPDPATQWFAVTQRQRVNELVVADARTELADVRTWAEQAGEETADLDEIADRLDDLEVRRERLGERLDDLAQPAWRERYGEAVSAVEDTLDEFEPPVDFGAVQAALEEYGPEQH</sequence>
<name>A0A1H8CX94_9EURY</name>
<accession>A0A1H8CX94</accession>
<dbReference type="EMBL" id="FOCX01000001">
    <property type="protein sequence ID" value="SEM99636.1"/>
    <property type="molecule type" value="Genomic_DNA"/>
</dbReference>
<gene>
    <name evidence="3" type="ORF">SAMN05216388_1001109</name>
</gene>
<dbReference type="OrthoDB" id="271582at2157"/>
<dbReference type="RefSeq" id="WP_092656531.1">
    <property type="nucleotide sequence ID" value="NZ_FOCX01000001.1"/>
</dbReference>
<keyword evidence="4" id="KW-1185">Reference proteome</keyword>
<dbReference type="AlphaFoldDB" id="A0A1H8CX94"/>
<protein>
    <recommendedName>
        <fullName evidence="5">Halo transducer protein</fullName>
    </recommendedName>
</protein>
<feature type="region of interest" description="Disordered" evidence="2">
    <location>
        <begin position="1"/>
        <end position="31"/>
    </location>
</feature>
<evidence type="ECO:0008006" key="5">
    <source>
        <dbReference type="Google" id="ProtNLM"/>
    </source>
</evidence>
<feature type="compositionally biased region" description="Basic and acidic residues" evidence="2">
    <location>
        <begin position="19"/>
        <end position="31"/>
    </location>
</feature>